<gene>
    <name evidence="1" type="ORF">Pfra01_001434800</name>
</gene>
<dbReference type="OrthoDB" id="158933at2759"/>
<dbReference type="Proteomes" id="UP001165121">
    <property type="component" value="Unassembled WGS sequence"/>
</dbReference>
<evidence type="ECO:0000313" key="1">
    <source>
        <dbReference type="EMBL" id="GMF43022.1"/>
    </source>
</evidence>
<evidence type="ECO:0000313" key="2">
    <source>
        <dbReference type="Proteomes" id="UP001165121"/>
    </source>
</evidence>
<keyword evidence="2" id="KW-1185">Reference proteome</keyword>
<comment type="caution">
    <text evidence="1">The sequence shown here is derived from an EMBL/GenBank/DDBJ whole genome shotgun (WGS) entry which is preliminary data.</text>
</comment>
<accession>A0A9W6XN44</accession>
<reference evidence="1" key="1">
    <citation type="submission" date="2023-04" db="EMBL/GenBank/DDBJ databases">
        <title>Phytophthora fragariaefolia NBRC 109709.</title>
        <authorList>
            <person name="Ichikawa N."/>
            <person name="Sato H."/>
            <person name="Tonouchi N."/>
        </authorList>
    </citation>
    <scope>NUCLEOTIDE SEQUENCE</scope>
    <source>
        <strain evidence="1">NBRC 109709</strain>
    </source>
</reference>
<organism evidence="1 2">
    <name type="scientific">Phytophthora fragariaefolia</name>
    <dbReference type="NCBI Taxonomy" id="1490495"/>
    <lineage>
        <taxon>Eukaryota</taxon>
        <taxon>Sar</taxon>
        <taxon>Stramenopiles</taxon>
        <taxon>Oomycota</taxon>
        <taxon>Peronosporomycetes</taxon>
        <taxon>Peronosporales</taxon>
        <taxon>Peronosporaceae</taxon>
        <taxon>Phytophthora</taxon>
    </lineage>
</organism>
<dbReference type="EMBL" id="BSXT01001506">
    <property type="protein sequence ID" value="GMF43022.1"/>
    <property type="molecule type" value="Genomic_DNA"/>
</dbReference>
<sequence length="252" mass="28035">MSMQTTDDEFSSLKCRYASKRCWNLRAIKRNGERHNLCEMHRQKANSNQRRLDKKRKAGQAALGLPNHLPLHAGINSFPDFERRMRMRATIAMKLEQELGAVPLTTQYIRPPRVATSPSLEELQRAAGLVAMGNAHSGIHASYNDADSWHSESRQLSSTAWMNASYQRSPRAMLRVAALAKVEPSMELRGWMHHSPLTPPKAEPATAPTKLLPPIATAVARSGEGLMSSATLQSAWQPDVRRAPALVTRANI</sequence>
<proteinExistence type="predicted"/>
<name>A0A9W6XN44_9STRA</name>
<dbReference type="AlphaFoldDB" id="A0A9W6XN44"/>
<protein>
    <submittedName>
        <fullName evidence="1">Unnamed protein product</fullName>
    </submittedName>
</protein>